<dbReference type="EMBL" id="JAGKQH010000001">
    <property type="protein sequence ID" value="KAG6607221.1"/>
    <property type="molecule type" value="Genomic_DNA"/>
</dbReference>
<evidence type="ECO:0000313" key="8">
    <source>
        <dbReference type="Proteomes" id="UP000685013"/>
    </source>
</evidence>
<proteinExistence type="inferred from homology"/>
<feature type="chain" id="PRO_5043394938" description="GH18 domain-containing protein" evidence="5">
    <location>
        <begin position="23"/>
        <end position="306"/>
    </location>
</feature>
<keyword evidence="5" id="KW-0732">Signal</keyword>
<dbReference type="InterPro" id="IPR000677">
    <property type="entry name" value="Chitinase-like"/>
</dbReference>
<dbReference type="GO" id="GO:0005975">
    <property type="term" value="P:carbohydrate metabolic process"/>
    <property type="evidence" value="ECO:0007669"/>
    <property type="project" value="InterPro"/>
</dbReference>
<dbReference type="PROSITE" id="PS01095">
    <property type="entry name" value="GH18_1"/>
    <property type="match status" value="1"/>
</dbReference>
<dbReference type="PANTHER" id="PTHR46476:SF13">
    <property type="entry name" value="2, PUTATIVE, EXPRESSED-RELATED"/>
    <property type="match status" value="1"/>
</dbReference>
<evidence type="ECO:0000256" key="2">
    <source>
        <dbReference type="ARBA" id="ARBA00023295"/>
    </source>
</evidence>
<evidence type="ECO:0000313" key="7">
    <source>
        <dbReference type="EMBL" id="KAG6607221.1"/>
    </source>
</evidence>
<gene>
    <name evidence="7" type="ORF">SDJN03_00563</name>
</gene>
<dbReference type="AlphaFoldDB" id="A0AAV6P5A1"/>
<dbReference type="Proteomes" id="UP000685013">
    <property type="component" value="Chromosome 1"/>
</dbReference>
<comment type="similarity">
    <text evidence="4">Belongs to the glycosyl hydrolase 18 family.</text>
</comment>
<keyword evidence="8" id="KW-1185">Reference proteome</keyword>
<feature type="signal peptide" evidence="5">
    <location>
        <begin position="1"/>
        <end position="22"/>
    </location>
</feature>
<feature type="domain" description="GH18" evidence="6">
    <location>
        <begin position="28"/>
        <end position="306"/>
    </location>
</feature>
<reference evidence="7 8" key="1">
    <citation type="journal article" date="2021" name="Hortic Res">
        <title>The domestication of Cucurbita argyrosperma as revealed by the genome of its wild relative.</title>
        <authorList>
            <person name="Barrera-Redondo J."/>
            <person name="Sanchez-de la Vega G."/>
            <person name="Aguirre-Liguori J.A."/>
            <person name="Castellanos-Morales G."/>
            <person name="Gutierrez-Guerrero Y.T."/>
            <person name="Aguirre-Dugua X."/>
            <person name="Aguirre-Planter E."/>
            <person name="Tenaillon M.I."/>
            <person name="Lira-Saade R."/>
            <person name="Eguiarte L.E."/>
        </authorList>
    </citation>
    <scope>NUCLEOTIDE SEQUENCE [LARGE SCALE GENOMIC DNA]</scope>
    <source>
        <strain evidence="7">JBR-2021</strain>
    </source>
</reference>
<accession>A0AAV6P5A1</accession>
<keyword evidence="2 3" id="KW-0326">Glycosidase</keyword>
<dbReference type="Pfam" id="PF00704">
    <property type="entry name" value="Glyco_hydro_18"/>
    <property type="match status" value="1"/>
</dbReference>
<organism evidence="7 8">
    <name type="scientific">Cucurbita argyrosperma subsp. sororia</name>
    <dbReference type="NCBI Taxonomy" id="37648"/>
    <lineage>
        <taxon>Eukaryota</taxon>
        <taxon>Viridiplantae</taxon>
        <taxon>Streptophyta</taxon>
        <taxon>Embryophyta</taxon>
        <taxon>Tracheophyta</taxon>
        <taxon>Spermatophyta</taxon>
        <taxon>Magnoliopsida</taxon>
        <taxon>eudicotyledons</taxon>
        <taxon>Gunneridae</taxon>
        <taxon>Pentapetalae</taxon>
        <taxon>rosids</taxon>
        <taxon>fabids</taxon>
        <taxon>Cucurbitales</taxon>
        <taxon>Cucurbitaceae</taxon>
        <taxon>Cucurbiteae</taxon>
        <taxon>Cucurbita</taxon>
    </lineage>
</organism>
<keyword evidence="1 3" id="KW-0378">Hydrolase</keyword>
<evidence type="ECO:0000256" key="4">
    <source>
        <dbReference type="RuleBase" id="RU004453"/>
    </source>
</evidence>
<dbReference type="InterPro" id="IPR001579">
    <property type="entry name" value="Glyco_hydro_18_chit_AS"/>
</dbReference>
<dbReference type="PRINTS" id="PR00551">
    <property type="entry name" value="2SGLOBULIN"/>
</dbReference>
<dbReference type="CDD" id="cd06544">
    <property type="entry name" value="GH18_narbonin"/>
    <property type="match status" value="1"/>
</dbReference>
<evidence type="ECO:0000256" key="1">
    <source>
        <dbReference type="ARBA" id="ARBA00022801"/>
    </source>
</evidence>
<protein>
    <recommendedName>
        <fullName evidence="6">GH18 domain-containing protein</fullName>
    </recommendedName>
</protein>
<dbReference type="GO" id="GO:0004553">
    <property type="term" value="F:hydrolase activity, hydrolyzing O-glycosyl compounds"/>
    <property type="evidence" value="ECO:0007669"/>
    <property type="project" value="InterPro"/>
</dbReference>
<sequence>MEMDGIIVVLLLILVAPPSNTAVVVPATVFREYIGAEFNDVKFSDVPINPNVEEFHFLLSFAIDFDSSRRCFTNGVFNVFWDSYNLSPSAVAAIKKDHSNVRVGVSLGGDSVGDSGFVYFKPSSIASWVSNAERSLTKLINTFNLDGIDIDYEHFESDPNTFAECIGQLIRRLKKKGVISFASIAPFDDAEVQTHYLALWKRYGHLIDYVNFQFYAYDKTTTVHQFIKHFKAQSSKYEDGRILASLASDDSGGLLPKHGFFKACRRLRTDKLLHGIFIWSADDSQARGFRYEKKAQALLQSPNYHY</sequence>
<feature type="non-terminal residue" evidence="7">
    <location>
        <position position="1"/>
    </location>
</feature>
<dbReference type="InterPro" id="IPR001223">
    <property type="entry name" value="Glyco_hydro18_cat"/>
</dbReference>
<evidence type="ECO:0000256" key="5">
    <source>
        <dbReference type="SAM" id="SignalP"/>
    </source>
</evidence>
<comment type="caution">
    <text evidence="7">The sequence shown here is derived from an EMBL/GenBank/DDBJ whole genome shotgun (WGS) entry which is preliminary data.</text>
</comment>
<dbReference type="PANTHER" id="PTHR46476">
    <property type="entry name" value="CHITINASE 2-LIKE"/>
    <property type="match status" value="1"/>
</dbReference>
<evidence type="ECO:0000256" key="3">
    <source>
        <dbReference type="RuleBase" id="RU000489"/>
    </source>
</evidence>
<name>A0AAV6P5A1_9ROSI</name>
<dbReference type="PROSITE" id="PS51910">
    <property type="entry name" value="GH18_2"/>
    <property type="match status" value="1"/>
</dbReference>
<evidence type="ECO:0000259" key="6">
    <source>
        <dbReference type="PROSITE" id="PS51910"/>
    </source>
</evidence>